<reference evidence="23" key="1">
    <citation type="submission" date="2019-10" db="EMBL/GenBank/DDBJ databases">
        <title>The sequence and de novo assembly of the wild yak genome.</title>
        <authorList>
            <person name="Liu Y."/>
        </authorList>
    </citation>
    <scope>NUCLEOTIDE SEQUENCE [LARGE SCALE GENOMIC DNA]</scope>
    <source>
        <strain evidence="23">WY2019</strain>
    </source>
</reference>
<dbReference type="Gene3D" id="2.10.50.10">
    <property type="entry name" value="Tumor Necrosis Factor Receptor, subunit A, domain 2"/>
    <property type="match status" value="2"/>
</dbReference>
<protein>
    <recommendedName>
        <fullName evidence="3">Tumor necrosis factor receptor superfamily member 6</fullName>
    </recommendedName>
    <alternativeName>
        <fullName evidence="18">Apo-1 antigen</fullName>
    </alternativeName>
    <alternativeName>
        <fullName evidence="19">Apoptosis-mediating surface antigen FAS</fullName>
    </alternativeName>
    <alternativeName>
        <fullName evidence="17">FASLG receptor</fullName>
    </alternativeName>
</protein>
<evidence type="ECO:0000256" key="15">
    <source>
        <dbReference type="ARBA" id="ARBA00023180"/>
    </source>
</evidence>
<evidence type="ECO:0000256" key="6">
    <source>
        <dbReference type="ARBA" id="ARBA00022703"/>
    </source>
</evidence>
<dbReference type="GO" id="GO:0097192">
    <property type="term" value="P:extrinsic apoptotic signaling pathway in absence of ligand"/>
    <property type="evidence" value="ECO:0007669"/>
    <property type="project" value="TreeGrafter"/>
</dbReference>
<feature type="domain" description="TNFR-Cys" evidence="22">
    <location>
        <begin position="209"/>
        <end position="246"/>
    </location>
</feature>
<dbReference type="PRINTS" id="PR01680">
    <property type="entry name" value="TNFACTORR6"/>
</dbReference>
<dbReference type="SUPFAM" id="SSF57586">
    <property type="entry name" value="TNF receptor-like"/>
    <property type="match status" value="2"/>
</dbReference>
<comment type="caution">
    <text evidence="20">Lacks conserved residue(s) required for the propagation of feature annotation.</text>
</comment>
<evidence type="ECO:0000256" key="16">
    <source>
        <dbReference type="ARBA" id="ARBA00023288"/>
    </source>
</evidence>
<dbReference type="FunFam" id="2.10.50.10:FF:000021">
    <property type="entry name" value="Tumor necrosis factor receptor superfamily member 6"/>
    <property type="match status" value="1"/>
</dbReference>
<dbReference type="GO" id="GO:0009897">
    <property type="term" value="C:external side of plasma membrane"/>
    <property type="evidence" value="ECO:0007669"/>
    <property type="project" value="TreeGrafter"/>
</dbReference>
<evidence type="ECO:0000256" key="14">
    <source>
        <dbReference type="ARBA" id="ARBA00023170"/>
    </source>
</evidence>
<evidence type="ECO:0000256" key="19">
    <source>
        <dbReference type="ARBA" id="ARBA00032502"/>
    </source>
</evidence>
<dbReference type="PANTHER" id="PTHR46874">
    <property type="entry name" value="TUMOR NECROSIS FACTOR RECEPTOR SUPERFAMILY MEMBER 6"/>
    <property type="match status" value="1"/>
</dbReference>
<evidence type="ECO:0000256" key="11">
    <source>
        <dbReference type="ARBA" id="ARBA00023136"/>
    </source>
</evidence>
<evidence type="ECO:0000256" key="17">
    <source>
        <dbReference type="ARBA" id="ARBA00030181"/>
    </source>
</evidence>
<dbReference type="EMBL" id="VBQZ03000005">
    <property type="protein sequence ID" value="MXQ80530.1"/>
    <property type="molecule type" value="Genomic_DNA"/>
</dbReference>
<dbReference type="SMART" id="SM00208">
    <property type="entry name" value="TNFR"/>
    <property type="match status" value="3"/>
</dbReference>
<keyword evidence="7" id="KW-0732">Signal</keyword>
<keyword evidence="8" id="KW-0677">Repeat</keyword>
<dbReference type="GO" id="GO:0031265">
    <property type="term" value="C:CD95 death-inducing signaling complex"/>
    <property type="evidence" value="ECO:0007669"/>
    <property type="project" value="TreeGrafter"/>
</dbReference>
<evidence type="ECO:0000256" key="9">
    <source>
        <dbReference type="ARBA" id="ARBA00022860"/>
    </source>
</evidence>
<keyword evidence="4" id="KW-1003">Cell membrane</keyword>
<dbReference type="PROSITE" id="PS50050">
    <property type="entry name" value="TNFR_NGFR_2"/>
    <property type="match status" value="2"/>
</dbReference>
<dbReference type="InterPro" id="IPR001368">
    <property type="entry name" value="TNFR/NGFR_Cys_rich_reg"/>
</dbReference>
<dbReference type="GO" id="GO:0097527">
    <property type="term" value="P:necroptotic signaling pathway"/>
    <property type="evidence" value="ECO:0007669"/>
    <property type="project" value="TreeGrafter"/>
</dbReference>
<evidence type="ECO:0000256" key="20">
    <source>
        <dbReference type="PROSITE-ProRule" id="PRU00206"/>
    </source>
</evidence>
<dbReference type="InterPro" id="IPR008063">
    <property type="entry name" value="Fas_rcpt"/>
</dbReference>
<organism evidence="23 24">
    <name type="scientific">Bos mutus</name>
    <name type="common">wild yak</name>
    <dbReference type="NCBI Taxonomy" id="72004"/>
    <lineage>
        <taxon>Eukaryota</taxon>
        <taxon>Metazoa</taxon>
        <taxon>Chordata</taxon>
        <taxon>Craniata</taxon>
        <taxon>Vertebrata</taxon>
        <taxon>Euteleostomi</taxon>
        <taxon>Mammalia</taxon>
        <taxon>Eutheria</taxon>
        <taxon>Laurasiatheria</taxon>
        <taxon>Artiodactyla</taxon>
        <taxon>Ruminantia</taxon>
        <taxon>Pecora</taxon>
        <taxon>Bovidae</taxon>
        <taxon>Bovinae</taxon>
        <taxon>Bos</taxon>
    </lineage>
</organism>
<evidence type="ECO:0000256" key="13">
    <source>
        <dbReference type="ARBA" id="ARBA00023157"/>
    </source>
</evidence>
<feature type="transmembrane region" description="Helical" evidence="21">
    <location>
        <begin position="255"/>
        <end position="273"/>
    </location>
</feature>
<dbReference type="AlphaFoldDB" id="A0A6B0QTY4"/>
<name>A0A6B0QTY4_9CETA</name>
<dbReference type="GO" id="GO:0043066">
    <property type="term" value="P:negative regulation of apoptotic process"/>
    <property type="evidence" value="ECO:0007669"/>
    <property type="project" value="TreeGrafter"/>
</dbReference>
<evidence type="ECO:0000256" key="12">
    <source>
        <dbReference type="ARBA" id="ARBA00023139"/>
    </source>
</evidence>
<keyword evidence="10 21" id="KW-1133">Transmembrane helix</keyword>
<feature type="repeat" description="TNFR-Cys" evidence="20">
    <location>
        <begin position="209"/>
        <end position="246"/>
    </location>
</feature>
<keyword evidence="5 21" id="KW-0812">Transmembrane</keyword>
<proteinExistence type="predicted"/>
<evidence type="ECO:0000259" key="22">
    <source>
        <dbReference type="PROSITE" id="PS50050"/>
    </source>
</evidence>
<dbReference type="GO" id="GO:0006955">
    <property type="term" value="P:immune response"/>
    <property type="evidence" value="ECO:0007669"/>
    <property type="project" value="InterPro"/>
</dbReference>
<dbReference type="GO" id="GO:0005031">
    <property type="term" value="F:tumor necrosis factor receptor activity"/>
    <property type="evidence" value="ECO:0007669"/>
    <property type="project" value="TreeGrafter"/>
</dbReference>
<dbReference type="InterPro" id="IPR033999">
    <property type="entry name" value="TNFRSF6_N"/>
</dbReference>
<evidence type="ECO:0000256" key="2">
    <source>
        <dbReference type="ARBA" id="ARBA00004285"/>
    </source>
</evidence>
<gene>
    <name evidence="23" type="ORF">E5288_WYG009226</name>
</gene>
<evidence type="ECO:0000256" key="10">
    <source>
        <dbReference type="ARBA" id="ARBA00022989"/>
    </source>
</evidence>
<keyword evidence="11 21" id="KW-0472">Membrane</keyword>
<evidence type="ECO:0000256" key="1">
    <source>
        <dbReference type="ARBA" id="ARBA00004251"/>
    </source>
</evidence>
<dbReference type="PANTHER" id="PTHR46874:SF1">
    <property type="entry name" value="TUMOR NECROSIS FACTOR RECEPTOR SUPERFAMILY MEMBER 6"/>
    <property type="match status" value="1"/>
</dbReference>
<comment type="caution">
    <text evidence="23">The sequence shown here is derived from an EMBL/GenBank/DDBJ whole genome shotgun (WGS) entry which is preliminary data.</text>
</comment>
<keyword evidence="14" id="KW-0675">Receptor</keyword>
<evidence type="ECO:0000256" key="4">
    <source>
        <dbReference type="ARBA" id="ARBA00022475"/>
    </source>
</evidence>
<evidence type="ECO:0000256" key="5">
    <source>
        <dbReference type="ARBA" id="ARBA00022692"/>
    </source>
</evidence>
<keyword evidence="12" id="KW-0564">Palmitate</keyword>
<keyword evidence="24" id="KW-1185">Reference proteome</keyword>
<keyword evidence="16" id="KW-0449">Lipoprotein</keyword>
<keyword evidence="9" id="KW-0112">Calmodulin-binding</keyword>
<dbReference type="GO" id="GO:0006924">
    <property type="term" value="P:activation-induced cell death of T cells"/>
    <property type="evidence" value="ECO:0007669"/>
    <property type="project" value="TreeGrafter"/>
</dbReference>
<evidence type="ECO:0000256" key="3">
    <source>
        <dbReference type="ARBA" id="ARBA00015761"/>
    </source>
</evidence>
<evidence type="ECO:0000256" key="7">
    <source>
        <dbReference type="ARBA" id="ARBA00022729"/>
    </source>
</evidence>
<evidence type="ECO:0000313" key="24">
    <source>
        <dbReference type="Proteomes" id="UP000322234"/>
    </source>
</evidence>
<dbReference type="GO" id="GO:0005516">
    <property type="term" value="F:calmodulin binding"/>
    <property type="evidence" value="ECO:0007669"/>
    <property type="project" value="UniProtKB-KW"/>
</dbReference>
<sequence length="308" mass="34365">MYLVLNKVKSIFKAKMIFTDSKYESQYHSLFKSGLSRFRTQATLSGLALRCGFFSSWVDSAFSSGRSNLISSMGQWKDGAYVDLCAANKIQPFGIFISVSGPLSKGENAHMAGINSEGLKLNITEANSCQEGLYREHQFCCQPCPPGKRKNGDCKRDGDIPECVLCSEGNEYTDKSHHSDKCIRCSICDEEHGLEVEQNCTRTRNTKCRCKSNFFCNSSPCEHCNPCTTCEHGIIEKCTPTSNTKCKGSRSHANSLWALLILLIPIVLIIYKGREATEFNRKQPILFISFSKIQVGNELQITSLKSID</sequence>
<feature type="repeat" description="TNFR-Cys" evidence="20">
    <location>
        <begin position="165"/>
        <end position="208"/>
    </location>
</feature>
<comment type="subcellular location">
    <subcellularLocation>
        <location evidence="1">Cell membrane</location>
        <topology evidence="1">Single-pass type I membrane protein</topology>
    </subcellularLocation>
    <subcellularLocation>
        <location evidence="2">Membrane raft</location>
    </subcellularLocation>
</comment>
<accession>A0A6B0QTY4</accession>
<dbReference type="GO" id="GO:0045121">
    <property type="term" value="C:membrane raft"/>
    <property type="evidence" value="ECO:0007669"/>
    <property type="project" value="UniProtKB-SubCell"/>
</dbReference>
<dbReference type="GO" id="GO:0032872">
    <property type="term" value="P:regulation of stress-activated MAPK cascade"/>
    <property type="evidence" value="ECO:0007669"/>
    <property type="project" value="TreeGrafter"/>
</dbReference>
<keyword evidence="13" id="KW-1015">Disulfide bond</keyword>
<dbReference type="GO" id="GO:0097049">
    <property type="term" value="P:motor neuron apoptotic process"/>
    <property type="evidence" value="ECO:0007669"/>
    <property type="project" value="TreeGrafter"/>
</dbReference>
<evidence type="ECO:0000313" key="23">
    <source>
        <dbReference type="EMBL" id="MXQ80530.1"/>
    </source>
</evidence>
<evidence type="ECO:0000256" key="21">
    <source>
        <dbReference type="SAM" id="Phobius"/>
    </source>
</evidence>
<evidence type="ECO:0000256" key="18">
    <source>
        <dbReference type="ARBA" id="ARBA00032338"/>
    </source>
</evidence>
<keyword evidence="6" id="KW-0053">Apoptosis</keyword>
<dbReference type="Pfam" id="PF00020">
    <property type="entry name" value="TNFR_c6"/>
    <property type="match status" value="2"/>
</dbReference>
<keyword evidence="15" id="KW-0325">Glycoprotein</keyword>
<evidence type="ECO:0000256" key="8">
    <source>
        <dbReference type="ARBA" id="ARBA00022737"/>
    </source>
</evidence>
<dbReference type="Proteomes" id="UP000322234">
    <property type="component" value="Unassembled WGS sequence"/>
</dbReference>
<feature type="domain" description="TNFR-Cys" evidence="22">
    <location>
        <begin position="165"/>
        <end position="208"/>
    </location>
</feature>
<dbReference type="CDD" id="cd10579">
    <property type="entry name" value="TNFRSF6"/>
    <property type="match status" value="1"/>
</dbReference>